<dbReference type="GO" id="GO:0016616">
    <property type="term" value="F:oxidoreductase activity, acting on the CH-OH group of donors, NAD or NADP as acceptor"/>
    <property type="evidence" value="ECO:0007669"/>
    <property type="project" value="InterPro"/>
</dbReference>
<evidence type="ECO:0000313" key="7">
    <source>
        <dbReference type="Proteomes" id="UP000582231"/>
    </source>
</evidence>
<dbReference type="InterPro" id="IPR006176">
    <property type="entry name" value="3-OHacyl-CoA_DH_NAD-bd"/>
</dbReference>
<dbReference type="EMBL" id="JACCBF010000001">
    <property type="protein sequence ID" value="NYD33235.1"/>
    <property type="molecule type" value="Genomic_DNA"/>
</dbReference>
<keyword evidence="3" id="KW-0560">Oxidoreductase</keyword>
<evidence type="ECO:0000256" key="3">
    <source>
        <dbReference type="ARBA" id="ARBA00023002"/>
    </source>
</evidence>
<evidence type="ECO:0000256" key="1">
    <source>
        <dbReference type="ARBA" id="ARBA00005086"/>
    </source>
</evidence>
<dbReference type="PANTHER" id="PTHR48075">
    <property type="entry name" value="3-HYDROXYACYL-COA DEHYDROGENASE FAMILY PROTEIN"/>
    <property type="match status" value="1"/>
</dbReference>
<dbReference type="SUPFAM" id="SSF48179">
    <property type="entry name" value="6-phosphogluconate dehydrogenase C-terminal domain-like"/>
    <property type="match status" value="1"/>
</dbReference>
<comment type="similarity">
    <text evidence="2">Belongs to the 3-hydroxyacyl-CoA dehydrogenase family.</text>
</comment>
<dbReference type="Proteomes" id="UP000582231">
    <property type="component" value="Unassembled WGS sequence"/>
</dbReference>
<dbReference type="InterPro" id="IPR008927">
    <property type="entry name" value="6-PGluconate_DH-like_C_sf"/>
</dbReference>
<feature type="domain" description="3-hydroxyacyl-CoA dehydrogenase NAD binding" evidence="5">
    <location>
        <begin position="5"/>
        <end position="180"/>
    </location>
</feature>
<gene>
    <name evidence="6" type="ORF">BJ958_004781</name>
</gene>
<organism evidence="6 7">
    <name type="scientific">Nocardioides kongjuensis</name>
    <dbReference type="NCBI Taxonomy" id="349522"/>
    <lineage>
        <taxon>Bacteria</taxon>
        <taxon>Bacillati</taxon>
        <taxon>Actinomycetota</taxon>
        <taxon>Actinomycetes</taxon>
        <taxon>Propionibacteriales</taxon>
        <taxon>Nocardioidaceae</taxon>
        <taxon>Nocardioides</taxon>
    </lineage>
</organism>
<name>A0A852RQK5_9ACTN</name>
<feature type="domain" description="3-hydroxyacyl-CoA dehydrogenase C-terminal" evidence="4">
    <location>
        <begin position="184"/>
        <end position="252"/>
    </location>
</feature>
<dbReference type="PANTHER" id="PTHR48075:SF5">
    <property type="entry name" value="3-HYDROXYBUTYRYL-COA DEHYDROGENASE"/>
    <property type="match status" value="1"/>
</dbReference>
<dbReference type="Gene3D" id="1.10.1040.10">
    <property type="entry name" value="N-(1-d-carboxylethyl)-l-norvaline Dehydrogenase, domain 2"/>
    <property type="match status" value="1"/>
</dbReference>
<dbReference type="Pfam" id="PF02737">
    <property type="entry name" value="3HCDH_N"/>
    <property type="match status" value="1"/>
</dbReference>
<accession>A0A852RQK5</accession>
<dbReference type="InterPro" id="IPR013328">
    <property type="entry name" value="6PGD_dom2"/>
</dbReference>
<proteinExistence type="inferred from homology"/>
<evidence type="ECO:0000313" key="6">
    <source>
        <dbReference type="EMBL" id="NYD33235.1"/>
    </source>
</evidence>
<reference evidence="6 7" key="1">
    <citation type="submission" date="2020-07" db="EMBL/GenBank/DDBJ databases">
        <title>Sequencing the genomes of 1000 actinobacteria strains.</title>
        <authorList>
            <person name="Klenk H.-P."/>
        </authorList>
    </citation>
    <scope>NUCLEOTIDE SEQUENCE [LARGE SCALE GENOMIC DNA]</scope>
    <source>
        <strain evidence="6 7">DSM 19082</strain>
    </source>
</reference>
<dbReference type="RefSeq" id="WP_179729314.1">
    <property type="nucleotide sequence ID" value="NZ_BAABEF010000001.1"/>
</dbReference>
<dbReference type="InterPro" id="IPR006108">
    <property type="entry name" value="3HC_DH_C"/>
</dbReference>
<dbReference type="Gene3D" id="3.40.50.720">
    <property type="entry name" value="NAD(P)-binding Rossmann-like Domain"/>
    <property type="match status" value="1"/>
</dbReference>
<dbReference type="Pfam" id="PF00725">
    <property type="entry name" value="3HCDH"/>
    <property type="match status" value="1"/>
</dbReference>
<evidence type="ECO:0000256" key="2">
    <source>
        <dbReference type="ARBA" id="ARBA00009463"/>
    </source>
</evidence>
<dbReference type="GO" id="GO:0006631">
    <property type="term" value="P:fatty acid metabolic process"/>
    <property type="evidence" value="ECO:0007669"/>
    <property type="project" value="InterPro"/>
</dbReference>
<dbReference type="InterPro" id="IPR036291">
    <property type="entry name" value="NAD(P)-bd_dom_sf"/>
</dbReference>
<evidence type="ECO:0000259" key="5">
    <source>
        <dbReference type="Pfam" id="PF02737"/>
    </source>
</evidence>
<evidence type="ECO:0000259" key="4">
    <source>
        <dbReference type="Pfam" id="PF00725"/>
    </source>
</evidence>
<protein>
    <submittedName>
        <fullName evidence="6">3-hydroxyacyl-CoA dehydrogenase</fullName>
    </submittedName>
</protein>
<sequence>MTRPVAVVGTGTIGASWAALFLARGHDVRAHDPAPGAEARLRNAVADAWPALARLGLAPGADRSRLSFHGHLDAALHDAGFVQESGPEDLDLKAALLGAIDANAPADAVVASSSSGLMPSTLQAMCARHPERVLVGHPFHPAALVPLVEVVPGAASTERVVTRAIAFYADLGKRPIVVRREVPGHVTNRLQAALWREAYSLVERGVATVADIDTAISNGPGLRWALLGPLVGQHLSGGPGGMAHTLRHLGPPAQAWMDDLGTPQLTDELADLLVRGVDDELAGIDQQAMAAARDELLVDLLARKRDATALP</sequence>
<dbReference type="GO" id="GO:0070403">
    <property type="term" value="F:NAD+ binding"/>
    <property type="evidence" value="ECO:0007669"/>
    <property type="project" value="InterPro"/>
</dbReference>
<keyword evidence="7" id="KW-1185">Reference proteome</keyword>
<comment type="pathway">
    <text evidence="1">Lipid metabolism; butanoate metabolism.</text>
</comment>
<dbReference type="SUPFAM" id="SSF51735">
    <property type="entry name" value="NAD(P)-binding Rossmann-fold domains"/>
    <property type="match status" value="1"/>
</dbReference>
<dbReference type="AlphaFoldDB" id="A0A852RQK5"/>
<comment type="caution">
    <text evidence="6">The sequence shown here is derived from an EMBL/GenBank/DDBJ whole genome shotgun (WGS) entry which is preliminary data.</text>
</comment>